<dbReference type="InterPro" id="IPR011990">
    <property type="entry name" value="TPR-like_helical_dom_sf"/>
</dbReference>
<evidence type="ECO:0000256" key="2">
    <source>
        <dbReference type="ARBA" id="ARBA00022946"/>
    </source>
</evidence>
<dbReference type="InterPro" id="IPR051222">
    <property type="entry name" value="PPR/CCM1_RNA-binding"/>
</dbReference>
<dbReference type="OrthoDB" id="185373at2759"/>
<keyword evidence="1" id="KW-0677">Repeat</keyword>
<reference evidence="5" key="1">
    <citation type="submission" date="2020-01" db="EMBL/GenBank/DDBJ databases">
        <title>Genome sequence of Kobresia littledalei, the first chromosome-level genome in the family Cyperaceae.</title>
        <authorList>
            <person name="Qu G."/>
        </authorList>
    </citation>
    <scope>NUCLEOTIDE SEQUENCE</scope>
    <source>
        <strain evidence="5">C.B.Clarke</strain>
        <tissue evidence="5">Leaf</tissue>
    </source>
</reference>
<evidence type="ECO:0000313" key="5">
    <source>
        <dbReference type="EMBL" id="KAF3328528.1"/>
    </source>
</evidence>
<feature type="repeat" description="PPR" evidence="3">
    <location>
        <begin position="255"/>
        <end position="289"/>
    </location>
</feature>
<dbReference type="Proteomes" id="UP000623129">
    <property type="component" value="Unassembled WGS sequence"/>
</dbReference>
<evidence type="ECO:0000313" key="6">
    <source>
        <dbReference type="Proteomes" id="UP000623129"/>
    </source>
</evidence>
<dbReference type="PANTHER" id="PTHR47942">
    <property type="entry name" value="TETRATRICOPEPTIDE REPEAT (TPR)-LIKE SUPERFAMILY PROTEIN-RELATED"/>
    <property type="match status" value="1"/>
</dbReference>
<keyword evidence="6" id="KW-1185">Reference proteome</keyword>
<keyword evidence="2" id="KW-0809">Transit peptide</keyword>
<dbReference type="NCBIfam" id="TIGR00756">
    <property type="entry name" value="PPR"/>
    <property type="match status" value="5"/>
</dbReference>
<feature type="repeat" description="PPR" evidence="3">
    <location>
        <begin position="183"/>
        <end position="218"/>
    </location>
</feature>
<feature type="repeat" description="PPR" evidence="3">
    <location>
        <begin position="396"/>
        <end position="430"/>
    </location>
</feature>
<evidence type="ECO:0000256" key="4">
    <source>
        <dbReference type="SAM" id="MobiDB-lite"/>
    </source>
</evidence>
<dbReference type="PANTHER" id="PTHR47942:SF41">
    <property type="entry name" value="OS05G0548600 PROTEIN"/>
    <property type="match status" value="1"/>
</dbReference>
<dbReference type="Pfam" id="PF13041">
    <property type="entry name" value="PPR_2"/>
    <property type="match status" value="2"/>
</dbReference>
<dbReference type="AlphaFoldDB" id="A0A833VMD4"/>
<name>A0A833VMD4_9POAL</name>
<feature type="repeat" description="PPR" evidence="3">
    <location>
        <begin position="290"/>
        <end position="324"/>
    </location>
</feature>
<evidence type="ECO:0000256" key="3">
    <source>
        <dbReference type="PROSITE-ProRule" id="PRU00708"/>
    </source>
</evidence>
<accession>A0A833VMD4</accession>
<feature type="region of interest" description="Disordered" evidence="4">
    <location>
        <begin position="1"/>
        <end position="45"/>
    </location>
</feature>
<dbReference type="PROSITE" id="PS51375">
    <property type="entry name" value="PPR"/>
    <property type="match status" value="5"/>
</dbReference>
<dbReference type="InterPro" id="IPR002885">
    <property type="entry name" value="PPR_rpt"/>
</dbReference>
<sequence>MNSRSFSRLINRHKTKSPSSSSLFRNQEPKTKHHKRKPKPSSTAPHQFLSHLKSISDPIVALSHLLSSPPSLLDYPSCSSLLYRLSRAPRFVPVLLAFLSYIHSQRVPLQEPLFSTLIQNLGKLCLPHIAVRVFDSISSFNVSVYCPSKMSLNSLLNVLVDNGRLDHARHVLDSCPKLGIRSNVVSYNIIIKGYCKRGDLNGAQQVLDEMVDRRNIRPSVVTFNIFIGHVCKEDGVGPAMKLKDDMLIRWRVIPNAVTFALLMRGLCEEGRYGDAKKLMFDMEFQNCKTGLVNYGVLVNDCAKRGDFKGIKELLSEMKKRRVKPGDPIYNMIISYLCNEGTVHEAYRVLLDMEIKGGCNPSAATYRALLDGCCRFKEFELGFRVLNAMLVSSHVPRSESFVCLIKGLCENAKVDEACFVLEEMVKRGSICTDLETWSALVEANFANNYKENEFVCIN</sequence>
<gene>
    <name evidence="5" type="ORF">FCM35_KLT05606</name>
</gene>
<proteinExistence type="predicted"/>
<feature type="repeat" description="PPR" evidence="3">
    <location>
        <begin position="361"/>
        <end position="395"/>
    </location>
</feature>
<organism evidence="5 6">
    <name type="scientific">Carex littledalei</name>
    <dbReference type="NCBI Taxonomy" id="544730"/>
    <lineage>
        <taxon>Eukaryota</taxon>
        <taxon>Viridiplantae</taxon>
        <taxon>Streptophyta</taxon>
        <taxon>Embryophyta</taxon>
        <taxon>Tracheophyta</taxon>
        <taxon>Spermatophyta</taxon>
        <taxon>Magnoliopsida</taxon>
        <taxon>Liliopsida</taxon>
        <taxon>Poales</taxon>
        <taxon>Cyperaceae</taxon>
        <taxon>Cyperoideae</taxon>
        <taxon>Cariceae</taxon>
        <taxon>Carex</taxon>
        <taxon>Carex subgen. Euthyceras</taxon>
    </lineage>
</organism>
<comment type="caution">
    <text evidence="5">The sequence shown here is derived from an EMBL/GenBank/DDBJ whole genome shotgun (WGS) entry which is preliminary data.</text>
</comment>
<dbReference type="EMBL" id="SWLB01000015">
    <property type="protein sequence ID" value="KAF3328528.1"/>
    <property type="molecule type" value="Genomic_DNA"/>
</dbReference>
<protein>
    <submittedName>
        <fullName evidence="5">Pentatricopeptide repeat-containing protein</fullName>
    </submittedName>
</protein>
<dbReference type="Pfam" id="PF01535">
    <property type="entry name" value="PPR"/>
    <property type="match status" value="4"/>
</dbReference>
<dbReference type="Gene3D" id="1.25.40.10">
    <property type="entry name" value="Tetratricopeptide repeat domain"/>
    <property type="match status" value="3"/>
</dbReference>
<evidence type="ECO:0000256" key="1">
    <source>
        <dbReference type="ARBA" id="ARBA00022737"/>
    </source>
</evidence>